<dbReference type="Gene3D" id="2.40.50.180">
    <property type="entry name" value="CheA-289, Domain 4"/>
    <property type="match status" value="1"/>
</dbReference>
<proteinExistence type="predicted"/>
<dbReference type="Gene3D" id="2.30.30.40">
    <property type="entry name" value="SH3 Domains"/>
    <property type="match status" value="1"/>
</dbReference>
<gene>
    <name evidence="2" type="ORF">G7057_05470</name>
</gene>
<dbReference type="PANTHER" id="PTHR22617:SF23">
    <property type="entry name" value="CHEMOTAXIS PROTEIN CHEW"/>
    <property type="match status" value="1"/>
</dbReference>
<dbReference type="GO" id="GO:0007165">
    <property type="term" value="P:signal transduction"/>
    <property type="evidence" value="ECO:0007669"/>
    <property type="project" value="InterPro"/>
</dbReference>
<sequence length="140" mass="15937">MQLVIFSLKDKVYAIRSSEVEEITDPQKWTDVPQSPTWLLGLINLRGNVISLIDFDKFLNNHQNPINEENLCYNNTVIINSGNRKVAFALGKVEEVIDIEDDHIQLAEEQVNDAIEGVLFRDDQIVNLINLPTLFSKNEG</sequence>
<accession>A0A6G7K9P0</accession>
<dbReference type="PANTHER" id="PTHR22617">
    <property type="entry name" value="CHEMOTAXIS SENSOR HISTIDINE KINASE-RELATED"/>
    <property type="match status" value="1"/>
</dbReference>
<feature type="domain" description="CheW-like" evidence="1">
    <location>
        <begin position="1"/>
        <end position="140"/>
    </location>
</feature>
<dbReference type="Proteomes" id="UP000501451">
    <property type="component" value="Chromosome"/>
</dbReference>
<dbReference type="AlphaFoldDB" id="A0A6G7K9P0"/>
<dbReference type="PROSITE" id="PS50851">
    <property type="entry name" value="CHEW"/>
    <property type="match status" value="1"/>
</dbReference>
<dbReference type="InterPro" id="IPR036061">
    <property type="entry name" value="CheW-like_dom_sf"/>
</dbReference>
<dbReference type="GO" id="GO:0005829">
    <property type="term" value="C:cytosol"/>
    <property type="evidence" value="ECO:0007669"/>
    <property type="project" value="TreeGrafter"/>
</dbReference>
<name>A0A6G7K9P0_9LACT</name>
<dbReference type="InterPro" id="IPR002545">
    <property type="entry name" value="CheW-lke_dom"/>
</dbReference>
<evidence type="ECO:0000259" key="1">
    <source>
        <dbReference type="PROSITE" id="PS50851"/>
    </source>
</evidence>
<dbReference type="SMART" id="SM00260">
    <property type="entry name" value="CheW"/>
    <property type="match status" value="1"/>
</dbReference>
<evidence type="ECO:0000313" key="2">
    <source>
        <dbReference type="EMBL" id="QII81952.1"/>
    </source>
</evidence>
<dbReference type="SUPFAM" id="SSF50341">
    <property type="entry name" value="CheW-like"/>
    <property type="match status" value="1"/>
</dbReference>
<evidence type="ECO:0000313" key="3">
    <source>
        <dbReference type="Proteomes" id="UP000501451"/>
    </source>
</evidence>
<dbReference type="KEGG" id="jar:G7057_05470"/>
<organism evidence="2 3">
    <name type="scientific">Jeotgalibaca arthritidis</name>
    <dbReference type="NCBI Taxonomy" id="1868794"/>
    <lineage>
        <taxon>Bacteria</taxon>
        <taxon>Bacillati</taxon>
        <taxon>Bacillota</taxon>
        <taxon>Bacilli</taxon>
        <taxon>Lactobacillales</taxon>
        <taxon>Carnobacteriaceae</taxon>
        <taxon>Jeotgalibaca</taxon>
    </lineage>
</organism>
<dbReference type="Pfam" id="PF01584">
    <property type="entry name" value="CheW"/>
    <property type="match status" value="1"/>
</dbReference>
<protein>
    <submittedName>
        <fullName evidence="2">Chemotaxis protein CheW</fullName>
    </submittedName>
</protein>
<reference evidence="2 3" key="1">
    <citation type="journal article" date="2017" name="Int. J. Syst. Evol. Microbiol.">
        <title>Jeotgalibaca porci sp. nov. and Jeotgalibaca arthritidis sp. nov., isolated from pigs, and emended description of the genus Jeotgalibaca.</title>
        <authorList>
            <person name="Zamora L."/>
            <person name="Perez-Sancho M."/>
            <person name="Dominguez L."/>
            <person name="Fernandez-Garayzabal J.F."/>
            <person name="Vela A.I."/>
        </authorList>
    </citation>
    <scope>NUCLEOTIDE SEQUENCE [LARGE SCALE GENOMIC DNA]</scope>
    <source>
        <strain evidence="2 3">CECT 9157</strain>
    </source>
</reference>
<dbReference type="EMBL" id="CP049740">
    <property type="protein sequence ID" value="QII81952.1"/>
    <property type="molecule type" value="Genomic_DNA"/>
</dbReference>
<keyword evidence="3" id="KW-1185">Reference proteome</keyword>
<dbReference type="RefSeq" id="WP_166161892.1">
    <property type="nucleotide sequence ID" value="NZ_CP049740.1"/>
</dbReference>
<dbReference type="InterPro" id="IPR039315">
    <property type="entry name" value="CheW"/>
</dbReference>
<dbReference type="GO" id="GO:0006935">
    <property type="term" value="P:chemotaxis"/>
    <property type="evidence" value="ECO:0007669"/>
    <property type="project" value="InterPro"/>
</dbReference>